<dbReference type="AlphaFoldDB" id="A0A363CWC2"/>
<feature type="domain" description="DUF6538" evidence="1">
    <location>
        <begin position="7"/>
        <end position="48"/>
    </location>
</feature>
<comment type="caution">
    <text evidence="2">The sequence shown here is derived from an EMBL/GenBank/DDBJ whole genome shotgun (WGS) entry which is preliminary data.</text>
</comment>
<dbReference type="Proteomes" id="UP000251135">
    <property type="component" value="Unassembled WGS sequence"/>
</dbReference>
<evidence type="ECO:0000259" key="1">
    <source>
        <dbReference type="Pfam" id="PF20172"/>
    </source>
</evidence>
<accession>A0A363CWC2</accession>
<reference evidence="2 3" key="1">
    <citation type="submission" date="2017-02" db="EMBL/GenBank/DDBJ databases">
        <title>Arcobacter caeni sp. nov, a new Arcobacter species isolated from reclaimed water.</title>
        <authorList>
            <person name="Figueras M.J."/>
            <person name="Perez-Cataluna A."/>
            <person name="Salas-Masso N."/>
        </authorList>
    </citation>
    <scope>NUCLEOTIDE SEQUENCE [LARGE SCALE GENOMIC DNA]</scope>
    <source>
        <strain evidence="2 3">RW17-10</strain>
    </source>
</reference>
<dbReference type="EMBL" id="MUXE01000032">
    <property type="protein sequence ID" value="PUE63333.1"/>
    <property type="molecule type" value="Genomic_DNA"/>
</dbReference>
<name>A0A363CWC2_9BACT</name>
<dbReference type="RefSeq" id="WP_108561316.1">
    <property type="nucleotide sequence ID" value="NZ_MUXE01000032.1"/>
</dbReference>
<dbReference type="Pfam" id="PF20172">
    <property type="entry name" value="DUF6538"/>
    <property type="match status" value="1"/>
</dbReference>
<evidence type="ECO:0000313" key="3">
    <source>
        <dbReference type="Proteomes" id="UP000251135"/>
    </source>
</evidence>
<organism evidence="2 3">
    <name type="scientific">Arcobacter caeni</name>
    <dbReference type="NCBI Taxonomy" id="1912877"/>
    <lineage>
        <taxon>Bacteria</taxon>
        <taxon>Pseudomonadati</taxon>
        <taxon>Campylobacterota</taxon>
        <taxon>Epsilonproteobacteria</taxon>
        <taxon>Campylobacterales</taxon>
        <taxon>Arcobacteraceae</taxon>
        <taxon>Arcobacter</taxon>
    </lineage>
</organism>
<gene>
    <name evidence="2" type="ORF">B0174_11885</name>
</gene>
<sequence>MYIIKTSANNYKIRIRIPDRLKNVFNKCEINKSLKTKSYKDAIIKSKPIIKLYRKIELLSDTGICDLSELSELVKKFNDRFNLSNPSTTVMNNKKIKTHKECLEEFKQYYLDESVVTSKRVSVVNFSLLCGKVTQVKT</sequence>
<protein>
    <recommendedName>
        <fullName evidence="1">DUF6538 domain-containing protein</fullName>
    </recommendedName>
</protein>
<dbReference type="InterPro" id="IPR046668">
    <property type="entry name" value="DUF6538"/>
</dbReference>
<proteinExistence type="predicted"/>
<keyword evidence="3" id="KW-1185">Reference proteome</keyword>
<evidence type="ECO:0000313" key="2">
    <source>
        <dbReference type="EMBL" id="PUE63333.1"/>
    </source>
</evidence>